<dbReference type="STRING" id="1423735.FC15_GL000793"/>
<dbReference type="PANTHER" id="PTHR31126:SF1">
    <property type="entry name" value="TYROSINE SPECIFIC PROTEIN PHOSPHATASES DOMAIN-CONTAINING PROTEIN"/>
    <property type="match status" value="1"/>
</dbReference>
<keyword evidence="4" id="KW-1185">Reference proteome</keyword>
<reference evidence="3 4" key="1">
    <citation type="journal article" date="2015" name="Genome Announc.">
        <title>Expanding the biotechnology potential of lactobacilli through comparative genomics of 213 strains and associated genera.</title>
        <authorList>
            <person name="Sun Z."/>
            <person name="Harris H.M."/>
            <person name="McCann A."/>
            <person name="Guo C."/>
            <person name="Argimon S."/>
            <person name="Zhang W."/>
            <person name="Yang X."/>
            <person name="Jeffery I.B."/>
            <person name="Cooney J.C."/>
            <person name="Kagawa T.F."/>
            <person name="Liu W."/>
            <person name="Song Y."/>
            <person name="Salvetti E."/>
            <person name="Wrobel A."/>
            <person name="Rasinkangas P."/>
            <person name="Parkhill J."/>
            <person name="Rea M.C."/>
            <person name="O'Sullivan O."/>
            <person name="Ritari J."/>
            <person name="Douillard F.P."/>
            <person name="Paul Ross R."/>
            <person name="Yang R."/>
            <person name="Briner A.E."/>
            <person name="Felis G.E."/>
            <person name="de Vos W.M."/>
            <person name="Barrangou R."/>
            <person name="Klaenhammer T.R."/>
            <person name="Caufield P.W."/>
            <person name="Cui Y."/>
            <person name="Zhang H."/>
            <person name="O'Toole P.W."/>
        </authorList>
    </citation>
    <scope>NUCLEOTIDE SEQUENCE [LARGE SCALE GENOMIC DNA]</scope>
    <source>
        <strain evidence="3 4">DSM 17758</strain>
    </source>
</reference>
<dbReference type="GO" id="GO:0004721">
    <property type="term" value="F:phosphoprotein phosphatase activity"/>
    <property type="evidence" value="ECO:0007669"/>
    <property type="project" value="InterPro"/>
</dbReference>
<sequence>MINSCFVKDSQKEVIIMAQSSTNLNKVVAPERVVVLRGSINFRDLGGYRNQRGQLTKWRRIYRAASLGNLTASDRQLLSDLDIVHDIDLRSPSEQQSYPDQQWPGVQLISNPLYPSSNFGRIVNHHRVRRFFNWRHAIPNLDNPVARIYQNVILSNHSQQAFATTFKTLLSQQNDDATVFHCAAGKDRTGMTAALILMALEVPDDTIIQDYLLTNDLYHYSDTHEPPTNDRIQRTVDQMNTKTGEALYIEGVLRTINEGYGGIAGYWRHALQLSANDLKDFRQRFLTDPKN</sequence>
<comment type="caution">
    <text evidence="3">The sequence shown here is derived from an EMBL/GenBank/DDBJ whole genome shotgun (WGS) entry which is preliminary data.</text>
</comment>
<dbReference type="Gene3D" id="3.90.190.10">
    <property type="entry name" value="Protein tyrosine phosphatase superfamily"/>
    <property type="match status" value="1"/>
</dbReference>
<evidence type="ECO:0000313" key="3">
    <source>
        <dbReference type="EMBL" id="KRM07855.1"/>
    </source>
</evidence>
<dbReference type="PANTHER" id="PTHR31126">
    <property type="entry name" value="TYROSINE-PROTEIN PHOSPHATASE"/>
    <property type="match status" value="1"/>
</dbReference>
<dbReference type="InterPro" id="IPR016130">
    <property type="entry name" value="Tyr_Pase_AS"/>
</dbReference>
<evidence type="ECO:0000259" key="2">
    <source>
        <dbReference type="PROSITE" id="PS50056"/>
    </source>
</evidence>
<dbReference type="EMBL" id="AZFX01000095">
    <property type="protein sequence ID" value="KRM07855.1"/>
    <property type="molecule type" value="Genomic_DNA"/>
</dbReference>
<dbReference type="Pfam" id="PF13350">
    <property type="entry name" value="Y_phosphatase3"/>
    <property type="match status" value="1"/>
</dbReference>
<dbReference type="PROSITE" id="PS00383">
    <property type="entry name" value="TYR_PHOSPHATASE_1"/>
    <property type="match status" value="1"/>
</dbReference>
<feature type="domain" description="Tyrosine specific protein phosphatases" evidence="2">
    <location>
        <begin position="160"/>
        <end position="201"/>
    </location>
</feature>
<proteinExistence type="inferred from homology"/>
<organism evidence="3 4">
    <name type="scientific">Lapidilactobacillus concavus DSM 17758</name>
    <dbReference type="NCBI Taxonomy" id="1423735"/>
    <lineage>
        <taxon>Bacteria</taxon>
        <taxon>Bacillati</taxon>
        <taxon>Bacillota</taxon>
        <taxon>Bacilli</taxon>
        <taxon>Lactobacillales</taxon>
        <taxon>Lactobacillaceae</taxon>
        <taxon>Lapidilactobacillus</taxon>
    </lineage>
</organism>
<dbReference type="Proteomes" id="UP000051315">
    <property type="component" value="Unassembled WGS sequence"/>
</dbReference>
<dbReference type="AlphaFoldDB" id="A0A0R1VQX2"/>
<name>A0A0R1VQX2_9LACO</name>
<comment type="similarity">
    <text evidence="1">Belongs to the protein-tyrosine phosphatase family.</text>
</comment>
<gene>
    <name evidence="3" type="ORF">FC15_GL000793</name>
</gene>
<dbReference type="PROSITE" id="PS50056">
    <property type="entry name" value="TYR_PHOSPHATASE_2"/>
    <property type="match status" value="1"/>
</dbReference>
<protein>
    <submittedName>
        <fullName evidence="3">Protein tyrosine serine phosphatase</fullName>
    </submittedName>
</protein>
<accession>A0A0R1VQX2</accession>
<dbReference type="SUPFAM" id="SSF52799">
    <property type="entry name" value="(Phosphotyrosine protein) phosphatases II"/>
    <property type="match status" value="1"/>
</dbReference>
<dbReference type="InterPro" id="IPR029021">
    <property type="entry name" value="Prot-tyrosine_phosphatase-like"/>
</dbReference>
<dbReference type="OrthoDB" id="1188001at2"/>
<evidence type="ECO:0000313" key="4">
    <source>
        <dbReference type="Proteomes" id="UP000051315"/>
    </source>
</evidence>
<dbReference type="InterPro" id="IPR000387">
    <property type="entry name" value="Tyr_Pase_dom"/>
</dbReference>
<dbReference type="PATRIC" id="fig|1423735.3.peg.826"/>
<dbReference type="InterPro" id="IPR026893">
    <property type="entry name" value="Tyr/Ser_Pase_IphP-type"/>
</dbReference>
<evidence type="ECO:0000256" key="1">
    <source>
        <dbReference type="ARBA" id="ARBA00009580"/>
    </source>
</evidence>